<evidence type="ECO:0000313" key="2">
    <source>
        <dbReference type="EMBL" id="GJS68112.1"/>
    </source>
</evidence>
<organism evidence="2 3">
    <name type="scientific">Tanacetum coccineum</name>
    <dbReference type="NCBI Taxonomy" id="301880"/>
    <lineage>
        <taxon>Eukaryota</taxon>
        <taxon>Viridiplantae</taxon>
        <taxon>Streptophyta</taxon>
        <taxon>Embryophyta</taxon>
        <taxon>Tracheophyta</taxon>
        <taxon>Spermatophyta</taxon>
        <taxon>Magnoliopsida</taxon>
        <taxon>eudicotyledons</taxon>
        <taxon>Gunneridae</taxon>
        <taxon>Pentapetalae</taxon>
        <taxon>asterids</taxon>
        <taxon>campanulids</taxon>
        <taxon>Asterales</taxon>
        <taxon>Asteraceae</taxon>
        <taxon>Asteroideae</taxon>
        <taxon>Anthemideae</taxon>
        <taxon>Anthemidinae</taxon>
        <taxon>Tanacetum</taxon>
    </lineage>
</organism>
<evidence type="ECO:0000313" key="3">
    <source>
        <dbReference type="Proteomes" id="UP001151760"/>
    </source>
</evidence>
<gene>
    <name evidence="2" type="ORF">Tco_0682677</name>
</gene>
<sequence>MSHSRVSTADGCDRLVFRAKVIENAGFYRNSRVPAPFLEDPYEAIRHACLVETDTESEPFEDPIDTETPKSPHAVASPTPLPDSTPPACHTEESEDSDTSGARSTSLDFTAPLSPDHPLTRTSPTLTPTRASFHRRTARMTVHAQPVMSPSHSARVAKAMALTDSALRKRYRSSYETSLSSSPALPVRKRYRGTSELILDTNSKEDEIGEEDTDEDEGHGLDDEGHGLDDEGRSVESDGLGLKGEEEVVPEGQSSRSVPKPERPERVLILRQPTLTTWIDPEDGSLPVSPTPSVVPSPISSPMISLTVPSPIALPVSTLTATIPDHTQRLDVMPPTLFVGIDKDVRELYTRSGVVVDEIFSQRYKFRSLELEQERSVVTFGALWRPVLALEAWAVALQRELQEMRGRVTTLEQEKDLIMELLVKDSKRRAFWSLNEDILKITILKTNTPYPSRKIRRIHACTYQRPQRIKAQYAVSRETQYVVFKIWNQYNILEDIKHGPYSKKSPIHRIQSLDTLYRTDF</sequence>
<name>A0ABQ4XTJ5_9ASTR</name>
<feature type="compositionally biased region" description="Basic and acidic residues" evidence="1">
    <location>
        <begin position="218"/>
        <end position="236"/>
    </location>
</feature>
<feature type="compositionally biased region" description="Polar residues" evidence="1">
    <location>
        <begin position="99"/>
        <end position="108"/>
    </location>
</feature>
<comment type="caution">
    <text evidence="2">The sequence shown here is derived from an EMBL/GenBank/DDBJ whole genome shotgun (WGS) entry which is preliminary data.</text>
</comment>
<keyword evidence="3" id="KW-1185">Reference proteome</keyword>
<evidence type="ECO:0000256" key="1">
    <source>
        <dbReference type="SAM" id="MobiDB-lite"/>
    </source>
</evidence>
<reference evidence="2" key="1">
    <citation type="journal article" date="2022" name="Int. J. Mol. Sci.">
        <title>Draft Genome of Tanacetum Coccineum: Genomic Comparison of Closely Related Tanacetum-Family Plants.</title>
        <authorList>
            <person name="Yamashiro T."/>
            <person name="Shiraishi A."/>
            <person name="Nakayama K."/>
            <person name="Satake H."/>
        </authorList>
    </citation>
    <scope>NUCLEOTIDE SEQUENCE</scope>
</reference>
<feature type="region of interest" description="Disordered" evidence="1">
    <location>
        <begin position="196"/>
        <end position="264"/>
    </location>
</feature>
<protein>
    <submittedName>
        <fullName evidence="2">Uncharacterized protein</fullName>
    </submittedName>
</protein>
<reference evidence="2" key="2">
    <citation type="submission" date="2022-01" db="EMBL/GenBank/DDBJ databases">
        <authorList>
            <person name="Yamashiro T."/>
            <person name="Shiraishi A."/>
            <person name="Satake H."/>
            <person name="Nakayama K."/>
        </authorList>
    </citation>
    <scope>NUCLEOTIDE SEQUENCE</scope>
</reference>
<dbReference type="EMBL" id="BQNB010009766">
    <property type="protein sequence ID" value="GJS68112.1"/>
    <property type="molecule type" value="Genomic_DNA"/>
</dbReference>
<feature type="compositionally biased region" description="Acidic residues" evidence="1">
    <location>
        <begin position="207"/>
        <end position="217"/>
    </location>
</feature>
<feature type="compositionally biased region" description="Acidic residues" evidence="1">
    <location>
        <begin position="55"/>
        <end position="65"/>
    </location>
</feature>
<accession>A0ABQ4XTJ5</accession>
<proteinExistence type="predicted"/>
<dbReference type="Proteomes" id="UP001151760">
    <property type="component" value="Unassembled WGS sequence"/>
</dbReference>
<feature type="region of interest" description="Disordered" evidence="1">
    <location>
        <begin position="55"/>
        <end position="131"/>
    </location>
</feature>
<feature type="compositionally biased region" description="Low complexity" evidence="1">
    <location>
        <begin position="120"/>
        <end position="130"/>
    </location>
</feature>